<organism evidence="1 2">
    <name type="scientific">Nitrosomonas oligotropha</name>
    <dbReference type="NCBI Taxonomy" id="42354"/>
    <lineage>
        <taxon>Bacteria</taxon>
        <taxon>Pseudomonadati</taxon>
        <taxon>Pseudomonadota</taxon>
        <taxon>Betaproteobacteria</taxon>
        <taxon>Nitrosomonadales</taxon>
        <taxon>Nitrosomonadaceae</taxon>
        <taxon>Nitrosomonas</taxon>
    </lineage>
</organism>
<evidence type="ECO:0000313" key="1">
    <source>
        <dbReference type="EMBL" id="PTQ78381.1"/>
    </source>
</evidence>
<comment type="caution">
    <text evidence="1">The sequence shown here is derived from an EMBL/GenBank/DDBJ whole genome shotgun (WGS) entry which is preliminary data.</text>
</comment>
<gene>
    <name evidence="1" type="ORF">C8R26_103143</name>
</gene>
<dbReference type="Proteomes" id="UP000244128">
    <property type="component" value="Unassembled WGS sequence"/>
</dbReference>
<reference evidence="1 2" key="1">
    <citation type="submission" date="2018-04" db="EMBL/GenBank/DDBJ databases">
        <title>Active sludge and wastewater microbial communities from Klosterneuburg, Austria.</title>
        <authorList>
            <person name="Wagner M."/>
        </authorList>
    </citation>
    <scope>NUCLEOTIDE SEQUENCE [LARGE SCALE GENOMIC DNA]</scope>
    <source>
        <strain evidence="1 2">Nm49</strain>
    </source>
</reference>
<dbReference type="RefSeq" id="WP_107802341.1">
    <property type="nucleotide sequence ID" value="NZ_QAOI01000003.1"/>
</dbReference>
<name>A0A2T5I3G9_9PROT</name>
<evidence type="ECO:0000313" key="2">
    <source>
        <dbReference type="Proteomes" id="UP000244128"/>
    </source>
</evidence>
<dbReference type="EMBL" id="QAOI01000003">
    <property type="protein sequence ID" value="PTQ78381.1"/>
    <property type="molecule type" value="Genomic_DNA"/>
</dbReference>
<sequence length="69" mass="8067">MNKTELAKTLGILRQAVYKFLWQGMPADDLQVAIDWREKNLNIFRTKEYRIGLAVARERLEAERGCKIS</sequence>
<accession>A0A2T5I3G9</accession>
<dbReference type="AlphaFoldDB" id="A0A2T5I3G9"/>
<proteinExistence type="predicted"/>
<protein>
    <submittedName>
        <fullName evidence="1">Uncharacterized protein</fullName>
    </submittedName>
</protein>